<dbReference type="SMART" id="SM00034">
    <property type="entry name" value="CLECT"/>
    <property type="match status" value="1"/>
</dbReference>
<organism evidence="3 4">
    <name type="scientific">Anabas testudineus</name>
    <name type="common">Climbing perch</name>
    <name type="synonym">Anthias testudineus</name>
    <dbReference type="NCBI Taxonomy" id="64144"/>
    <lineage>
        <taxon>Eukaryota</taxon>
        <taxon>Metazoa</taxon>
        <taxon>Chordata</taxon>
        <taxon>Craniata</taxon>
        <taxon>Vertebrata</taxon>
        <taxon>Euteleostomi</taxon>
        <taxon>Actinopterygii</taxon>
        <taxon>Neopterygii</taxon>
        <taxon>Teleostei</taxon>
        <taxon>Neoteleostei</taxon>
        <taxon>Acanthomorphata</taxon>
        <taxon>Anabantaria</taxon>
        <taxon>Anabantiformes</taxon>
        <taxon>Anabantoidei</taxon>
        <taxon>Anabantidae</taxon>
        <taxon>Anabas</taxon>
    </lineage>
</organism>
<dbReference type="Ensembl" id="ENSATET00000006732.2">
    <property type="protein sequence ID" value="ENSATEP00000006619.2"/>
    <property type="gene ID" value="ENSATEG00000004660.2"/>
</dbReference>
<dbReference type="InterPro" id="IPR001304">
    <property type="entry name" value="C-type_lectin-like"/>
</dbReference>
<protein>
    <recommendedName>
        <fullName evidence="2">C-type lectin domain-containing protein</fullName>
    </recommendedName>
</protein>
<dbReference type="InParanoid" id="A0A3Q1HGV8"/>
<keyword evidence="4" id="KW-1185">Reference proteome</keyword>
<dbReference type="SUPFAM" id="SSF56436">
    <property type="entry name" value="C-type lectin-like"/>
    <property type="match status" value="1"/>
</dbReference>
<dbReference type="GeneTree" id="ENSGT00940000177488"/>
<dbReference type="PROSITE" id="PS00615">
    <property type="entry name" value="C_TYPE_LECTIN_1"/>
    <property type="match status" value="1"/>
</dbReference>
<reference evidence="3" key="2">
    <citation type="submission" date="2025-08" db="UniProtKB">
        <authorList>
            <consortium name="Ensembl"/>
        </authorList>
    </citation>
    <scope>IDENTIFICATION</scope>
</reference>
<dbReference type="InterPro" id="IPR018378">
    <property type="entry name" value="C-type_lectin_CS"/>
</dbReference>
<reference evidence="3" key="1">
    <citation type="submission" date="2021-04" db="EMBL/GenBank/DDBJ databases">
        <authorList>
            <consortium name="Wellcome Sanger Institute Data Sharing"/>
        </authorList>
    </citation>
    <scope>NUCLEOTIDE SEQUENCE [LARGE SCALE GENOMIC DNA]</scope>
</reference>
<name>A0A3Q1HGV8_ANATE</name>
<dbReference type="STRING" id="64144.ENSATEP00000006619"/>
<dbReference type="PANTHER" id="PTHR45784:SF3">
    <property type="entry name" value="C-TYPE LECTIN DOMAIN FAMILY 4 MEMBER K-LIKE-RELATED"/>
    <property type="match status" value="1"/>
</dbReference>
<keyword evidence="1" id="KW-1015">Disulfide bond</keyword>
<feature type="domain" description="C-type lectin" evidence="2">
    <location>
        <begin position="36"/>
        <end position="140"/>
    </location>
</feature>
<accession>A0A3Q1HGV8</accession>
<dbReference type="Gene3D" id="3.10.100.10">
    <property type="entry name" value="Mannose-Binding Protein A, subunit A"/>
    <property type="match status" value="1"/>
</dbReference>
<dbReference type="InterPro" id="IPR016186">
    <property type="entry name" value="C-type_lectin-like/link_sf"/>
</dbReference>
<dbReference type="Proteomes" id="UP000265040">
    <property type="component" value="Chromosome 16"/>
</dbReference>
<sequence>VRFKETDKILFCKIFPINPCPSLGIVIPSTSFPYVYYFVKENKTWDEAQTYCMSHYTALAQISNMENLTTMMSTSTWGYTGKAWIGLTATLKWAWVDGEEATYYRWMLLEPDKSNNLCVMIEGGFWFDVSCSLMIPSVCFDGGRCLL</sequence>
<dbReference type="InterPro" id="IPR016187">
    <property type="entry name" value="CTDL_fold"/>
</dbReference>
<dbReference type="OrthoDB" id="7357196at2759"/>
<dbReference type="PANTHER" id="PTHR45784">
    <property type="entry name" value="C-TYPE LECTIN DOMAIN FAMILY 20 MEMBER A-RELATED"/>
    <property type="match status" value="1"/>
</dbReference>
<evidence type="ECO:0000259" key="2">
    <source>
        <dbReference type="PROSITE" id="PS50041"/>
    </source>
</evidence>
<reference evidence="3" key="3">
    <citation type="submission" date="2025-09" db="UniProtKB">
        <authorList>
            <consortium name="Ensembl"/>
        </authorList>
    </citation>
    <scope>IDENTIFICATION</scope>
</reference>
<dbReference type="Pfam" id="PF00059">
    <property type="entry name" value="Lectin_C"/>
    <property type="match status" value="1"/>
</dbReference>
<evidence type="ECO:0000313" key="4">
    <source>
        <dbReference type="Proteomes" id="UP000265040"/>
    </source>
</evidence>
<dbReference type="AlphaFoldDB" id="A0A3Q1HGV8"/>
<evidence type="ECO:0000256" key="1">
    <source>
        <dbReference type="ARBA" id="ARBA00023157"/>
    </source>
</evidence>
<dbReference type="PROSITE" id="PS50041">
    <property type="entry name" value="C_TYPE_LECTIN_2"/>
    <property type="match status" value="1"/>
</dbReference>
<evidence type="ECO:0000313" key="3">
    <source>
        <dbReference type="Ensembl" id="ENSATEP00000006619.2"/>
    </source>
</evidence>
<proteinExistence type="predicted"/>